<evidence type="ECO:0000313" key="2">
    <source>
        <dbReference type="Proteomes" id="UP001160148"/>
    </source>
</evidence>
<accession>A0AAV0WFC7</accession>
<evidence type="ECO:0000313" key="1">
    <source>
        <dbReference type="EMBL" id="CAI6354473.1"/>
    </source>
</evidence>
<gene>
    <name evidence="1" type="ORF">MEUPH1_LOCUS10470</name>
</gene>
<organism evidence="1 2">
    <name type="scientific">Macrosiphum euphorbiae</name>
    <name type="common">potato aphid</name>
    <dbReference type="NCBI Taxonomy" id="13131"/>
    <lineage>
        <taxon>Eukaryota</taxon>
        <taxon>Metazoa</taxon>
        <taxon>Ecdysozoa</taxon>
        <taxon>Arthropoda</taxon>
        <taxon>Hexapoda</taxon>
        <taxon>Insecta</taxon>
        <taxon>Pterygota</taxon>
        <taxon>Neoptera</taxon>
        <taxon>Paraneoptera</taxon>
        <taxon>Hemiptera</taxon>
        <taxon>Sternorrhyncha</taxon>
        <taxon>Aphidomorpha</taxon>
        <taxon>Aphidoidea</taxon>
        <taxon>Aphididae</taxon>
        <taxon>Macrosiphini</taxon>
        <taxon>Macrosiphum</taxon>
    </lineage>
</organism>
<dbReference type="AlphaFoldDB" id="A0AAV0WFC7"/>
<comment type="caution">
    <text evidence="1">The sequence shown here is derived from an EMBL/GenBank/DDBJ whole genome shotgun (WGS) entry which is preliminary data.</text>
</comment>
<reference evidence="1 2" key="1">
    <citation type="submission" date="2023-01" db="EMBL/GenBank/DDBJ databases">
        <authorList>
            <person name="Whitehead M."/>
        </authorList>
    </citation>
    <scope>NUCLEOTIDE SEQUENCE [LARGE SCALE GENOMIC DNA]</scope>
</reference>
<protein>
    <submittedName>
        <fullName evidence="1">Uncharacterized protein</fullName>
    </submittedName>
</protein>
<proteinExistence type="predicted"/>
<dbReference type="Proteomes" id="UP001160148">
    <property type="component" value="Unassembled WGS sequence"/>
</dbReference>
<sequence length="74" mass="7609">MTELEVSTFDLALPLVVVPSEATAPASPTPEALGVVGPQYRGTNLAAVGLPGPAIRVYGYRGFYSRVLPPPVGG</sequence>
<keyword evidence="2" id="KW-1185">Reference proteome</keyword>
<dbReference type="EMBL" id="CARXXK010000002">
    <property type="protein sequence ID" value="CAI6354473.1"/>
    <property type="molecule type" value="Genomic_DNA"/>
</dbReference>
<name>A0AAV0WFC7_9HEMI</name>